<dbReference type="Proteomes" id="UP000077857">
    <property type="component" value="Unassembled WGS sequence"/>
</dbReference>
<sequence>MAVTSKRQSNVKNPRKKKPATHSPRTDTQVSVGWSGPLPPPAALQQFDATIENGAERILKMAETEQAARLAREAEAIKYELAKFEAIRQDNRRGQWLGFIIALSAVAAASITAYFGAHPSVSIALVGVPILGIVKAIINSRSDR</sequence>
<feature type="transmembrane region" description="Helical" evidence="2">
    <location>
        <begin position="96"/>
        <end position="115"/>
    </location>
</feature>
<feature type="region of interest" description="Disordered" evidence="1">
    <location>
        <begin position="1"/>
        <end position="40"/>
    </location>
</feature>
<keyword evidence="2" id="KW-0812">Transmembrane</keyword>
<evidence type="ECO:0008006" key="5">
    <source>
        <dbReference type="Google" id="ProtNLM"/>
    </source>
</evidence>
<dbReference type="InterPro" id="IPR019284">
    <property type="entry name" value="RP532"/>
</dbReference>
<keyword evidence="2" id="KW-0472">Membrane</keyword>
<proteinExistence type="predicted"/>
<comment type="caution">
    <text evidence="3">The sequence shown here is derived from an EMBL/GenBank/DDBJ whole genome shotgun (WGS) entry which is preliminary data.</text>
</comment>
<evidence type="ECO:0000313" key="4">
    <source>
        <dbReference type="Proteomes" id="UP000077857"/>
    </source>
</evidence>
<feature type="transmembrane region" description="Helical" evidence="2">
    <location>
        <begin position="121"/>
        <end position="138"/>
    </location>
</feature>
<dbReference type="Pfam" id="PF10097">
    <property type="entry name" value="DUF2335"/>
    <property type="match status" value="1"/>
</dbReference>
<protein>
    <recommendedName>
        <fullName evidence="5">DUF2335 domain-containing protein</fullName>
    </recommendedName>
</protein>
<evidence type="ECO:0000256" key="1">
    <source>
        <dbReference type="SAM" id="MobiDB-lite"/>
    </source>
</evidence>
<evidence type="ECO:0000313" key="3">
    <source>
        <dbReference type="EMBL" id="OAI19852.1"/>
    </source>
</evidence>
<evidence type="ECO:0000256" key="2">
    <source>
        <dbReference type="SAM" id="Phobius"/>
    </source>
</evidence>
<organism evidence="3 4">
    <name type="scientific">Methylomonas koyamae</name>
    <dbReference type="NCBI Taxonomy" id="702114"/>
    <lineage>
        <taxon>Bacteria</taxon>
        <taxon>Pseudomonadati</taxon>
        <taxon>Pseudomonadota</taxon>
        <taxon>Gammaproteobacteria</taxon>
        <taxon>Methylococcales</taxon>
        <taxon>Methylococcaceae</taxon>
        <taxon>Methylomonas</taxon>
    </lineage>
</organism>
<dbReference type="OrthoDB" id="9182865at2"/>
<accession>A0A177NPT1</accession>
<feature type="compositionally biased region" description="Polar residues" evidence="1">
    <location>
        <begin position="1"/>
        <end position="12"/>
    </location>
</feature>
<keyword evidence="2" id="KW-1133">Transmembrane helix</keyword>
<name>A0A177NPT1_9GAMM</name>
<dbReference type="EMBL" id="LUUJ01000044">
    <property type="protein sequence ID" value="OAI19852.1"/>
    <property type="molecule type" value="Genomic_DNA"/>
</dbReference>
<gene>
    <name evidence="3" type="ORF">A1507_05730</name>
</gene>
<dbReference type="AlphaFoldDB" id="A0A177NPT1"/>
<reference evidence="3 4" key="1">
    <citation type="submission" date="2016-03" db="EMBL/GenBank/DDBJ databases">
        <authorList>
            <person name="Ploux O."/>
        </authorList>
    </citation>
    <scope>NUCLEOTIDE SEQUENCE [LARGE SCALE GENOMIC DNA]</scope>
    <source>
        <strain evidence="3 4">R-45378</strain>
    </source>
</reference>